<evidence type="ECO:0000256" key="1">
    <source>
        <dbReference type="ARBA" id="ARBA00022927"/>
    </source>
</evidence>
<dbReference type="OrthoDB" id="26136at2759"/>
<evidence type="ECO:0000313" key="4">
    <source>
        <dbReference type="Proteomes" id="UP000601435"/>
    </source>
</evidence>
<comment type="caution">
    <text evidence="3">The sequence shown here is derived from an EMBL/GenBank/DDBJ whole genome shotgun (WGS) entry which is preliminary data.</text>
</comment>
<dbReference type="GO" id="GO:0006606">
    <property type="term" value="P:protein import into nucleus"/>
    <property type="evidence" value="ECO:0007669"/>
    <property type="project" value="TreeGrafter"/>
</dbReference>
<dbReference type="PANTHER" id="PTHR10997:SF9">
    <property type="entry name" value="IMPORTIN-9"/>
    <property type="match status" value="1"/>
</dbReference>
<keyword evidence="1" id="KW-0813">Transport</keyword>
<proteinExistence type="predicted"/>
<feature type="non-terminal residue" evidence="3">
    <location>
        <position position="1"/>
    </location>
</feature>
<evidence type="ECO:0000313" key="3">
    <source>
        <dbReference type="EMBL" id="CAE7738445.1"/>
    </source>
</evidence>
<gene>
    <name evidence="3" type="primary">Ipo9</name>
    <name evidence="3" type="ORF">SNEC2469_LOCUS21330</name>
</gene>
<keyword evidence="1" id="KW-0653">Protein transport</keyword>
<accession>A0A812XIX9</accession>
<dbReference type="PANTHER" id="PTHR10997">
    <property type="entry name" value="IMPORTIN-7, 8, 11"/>
    <property type="match status" value="1"/>
</dbReference>
<name>A0A812XIX9_9DINO</name>
<organism evidence="3 4">
    <name type="scientific">Symbiodinium necroappetens</name>
    <dbReference type="NCBI Taxonomy" id="1628268"/>
    <lineage>
        <taxon>Eukaryota</taxon>
        <taxon>Sar</taxon>
        <taxon>Alveolata</taxon>
        <taxon>Dinophyceae</taxon>
        <taxon>Suessiales</taxon>
        <taxon>Symbiodiniaceae</taxon>
        <taxon>Symbiodinium</taxon>
    </lineage>
</organism>
<dbReference type="GO" id="GO:0005829">
    <property type="term" value="C:cytosol"/>
    <property type="evidence" value="ECO:0007669"/>
    <property type="project" value="TreeGrafter"/>
</dbReference>
<dbReference type="Gene3D" id="1.25.10.10">
    <property type="entry name" value="Leucine-rich Repeat Variant"/>
    <property type="match status" value="1"/>
</dbReference>
<dbReference type="Pfam" id="PF25018">
    <property type="entry name" value="HEAT_IPO9_c"/>
    <property type="match status" value="1"/>
</dbReference>
<dbReference type="InterPro" id="IPR011989">
    <property type="entry name" value="ARM-like"/>
</dbReference>
<dbReference type="InterPro" id="IPR016024">
    <property type="entry name" value="ARM-type_fold"/>
</dbReference>
<evidence type="ECO:0000259" key="2">
    <source>
        <dbReference type="Pfam" id="PF25018"/>
    </source>
</evidence>
<dbReference type="EMBL" id="CAJNJA010037796">
    <property type="protein sequence ID" value="CAE7738445.1"/>
    <property type="molecule type" value="Genomic_DNA"/>
</dbReference>
<dbReference type="SUPFAM" id="SSF48371">
    <property type="entry name" value="ARM repeat"/>
    <property type="match status" value="1"/>
</dbReference>
<keyword evidence="4" id="KW-1185">Reference proteome</keyword>
<sequence length="301" mass="32798">AAQDAVLSALPAWLTVYGKLCEGHDSWEASVRVRCAFTALQAVTSLCRFPELEVTMSESIEGLLRPACLLVQSLHPAYEQAVIQADDGGQSEEEGGIAPFVAQTMELIQAMAVRVKLKPLLKNRLKNLLQLLVPFMRITENQAASWRADPNEFLVQEEDEHCRGCTIRVSGEGLVGQMLDSFKREASRAVAALATDLLERGEAGRSSGDAAAWKLTEVGLFVFSIAVGEATVKSLQRSELGPLVPDTLQLAARLCADRNASEFLRARAFSHLHRLGDIVTQMVRPSAFLCCALACPCRSRC</sequence>
<dbReference type="Proteomes" id="UP000601435">
    <property type="component" value="Unassembled WGS sequence"/>
</dbReference>
<dbReference type="GO" id="GO:0005635">
    <property type="term" value="C:nuclear envelope"/>
    <property type="evidence" value="ECO:0007669"/>
    <property type="project" value="TreeGrafter"/>
</dbReference>
<feature type="domain" description="Importin-9 central HEAT repeats" evidence="2">
    <location>
        <begin position="125"/>
        <end position="271"/>
    </location>
</feature>
<dbReference type="AlphaFoldDB" id="A0A812XIX9"/>
<reference evidence="3" key="1">
    <citation type="submission" date="2021-02" db="EMBL/GenBank/DDBJ databases">
        <authorList>
            <person name="Dougan E. K."/>
            <person name="Rhodes N."/>
            <person name="Thang M."/>
            <person name="Chan C."/>
        </authorList>
    </citation>
    <scope>NUCLEOTIDE SEQUENCE</scope>
</reference>
<protein>
    <submittedName>
        <fullName evidence="3">Ipo9 protein</fullName>
    </submittedName>
</protein>
<dbReference type="InterPro" id="IPR056840">
    <property type="entry name" value="HEAT_IPO9_central"/>
</dbReference>